<dbReference type="PATRIC" id="fig|269796.9.peg.1811"/>
<evidence type="ECO:0000256" key="1">
    <source>
        <dbReference type="SAM" id="Phobius"/>
    </source>
</evidence>
<dbReference type="STRING" id="269796.Rru_A1734"/>
<dbReference type="Proteomes" id="UP000001929">
    <property type="component" value="Chromosome"/>
</dbReference>
<feature type="transmembrane region" description="Helical" evidence="1">
    <location>
        <begin position="15"/>
        <end position="37"/>
    </location>
</feature>
<keyword evidence="1" id="KW-1133">Transmembrane helix</keyword>
<evidence type="ECO:0000313" key="2">
    <source>
        <dbReference type="EMBL" id="ABC22534.1"/>
    </source>
</evidence>
<dbReference type="HOGENOM" id="CLU_2452663_0_0_5"/>
<keyword evidence="1" id="KW-0812">Transmembrane</keyword>
<proteinExistence type="predicted"/>
<keyword evidence="3" id="KW-1185">Reference proteome</keyword>
<name>Q2RTL1_RHORT</name>
<accession>Q2RTL1</accession>
<evidence type="ECO:0008006" key="4">
    <source>
        <dbReference type="Google" id="ProtNLM"/>
    </source>
</evidence>
<dbReference type="EnsemblBacteria" id="ABC22534">
    <property type="protein sequence ID" value="ABC22534"/>
    <property type="gene ID" value="Rru_A1734"/>
</dbReference>
<gene>
    <name evidence="2" type="ordered locus">Rru_A1734</name>
</gene>
<dbReference type="EMBL" id="CP000230">
    <property type="protein sequence ID" value="ABC22534.1"/>
    <property type="molecule type" value="Genomic_DNA"/>
</dbReference>
<keyword evidence="1" id="KW-0472">Membrane</keyword>
<reference evidence="2 3" key="1">
    <citation type="journal article" date="2011" name="Stand. Genomic Sci.">
        <title>Complete genome sequence of Rhodospirillum rubrum type strain (S1).</title>
        <authorList>
            <person name="Munk A.C."/>
            <person name="Copeland A."/>
            <person name="Lucas S."/>
            <person name="Lapidus A."/>
            <person name="Del Rio T.G."/>
            <person name="Barry K."/>
            <person name="Detter J.C."/>
            <person name="Hammon N."/>
            <person name="Israni S."/>
            <person name="Pitluck S."/>
            <person name="Brettin T."/>
            <person name="Bruce D."/>
            <person name="Han C."/>
            <person name="Tapia R."/>
            <person name="Gilna P."/>
            <person name="Schmutz J."/>
            <person name="Larimer F."/>
            <person name="Land M."/>
            <person name="Kyrpides N.C."/>
            <person name="Mavromatis K."/>
            <person name="Richardson P."/>
            <person name="Rohde M."/>
            <person name="Goker M."/>
            <person name="Klenk H.P."/>
            <person name="Zhang Y."/>
            <person name="Roberts G.P."/>
            <person name="Reslewic S."/>
            <person name="Schwartz D.C."/>
        </authorList>
    </citation>
    <scope>NUCLEOTIDE SEQUENCE [LARGE SCALE GENOMIC DNA]</scope>
    <source>
        <strain evidence="3">ATCC 11170 / ATH 1.1.1 / DSM 467 / LMG 4362 / NCIMB 8255 / S1</strain>
    </source>
</reference>
<sequence>MVGDIRRRVGKTGRVVAWGLMLGLALGGLGACSYVSVFHAAKDAAKDSADEKAHRADCARMREAMINAIDPREARRLEARLTALECPAR</sequence>
<dbReference type="AlphaFoldDB" id="Q2RTL1"/>
<dbReference type="PROSITE" id="PS51257">
    <property type="entry name" value="PROKAR_LIPOPROTEIN"/>
    <property type="match status" value="1"/>
</dbReference>
<organism evidence="2 3">
    <name type="scientific">Rhodospirillum rubrum (strain ATCC 11170 / ATH 1.1.1 / DSM 467 / LMG 4362 / NCIMB 8255 / S1)</name>
    <dbReference type="NCBI Taxonomy" id="269796"/>
    <lineage>
        <taxon>Bacteria</taxon>
        <taxon>Pseudomonadati</taxon>
        <taxon>Pseudomonadota</taxon>
        <taxon>Alphaproteobacteria</taxon>
        <taxon>Rhodospirillales</taxon>
        <taxon>Rhodospirillaceae</taxon>
        <taxon>Rhodospirillum</taxon>
    </lineage>
</organism>
<dbReference type="KEGG" id="rru:Rru_A1734"/>
<evidence type="ECO:0000313" key="3">
    <source>
        <dbReference type="Proteomes" id="UP000001929"/>
    </source>
</evidence>
<protein>
    <recommendedName>
        <fullName evidence="4">Lipoprotein</fullName>
    </recommendedName>
</protein>